<dbReference type="Pfam" id="PF01553">
    <property type="entry name" value="Acyltransferase"/>
    <property type="match status" value="1"/>
</dbReference>
<protein>
    <submittedName>
        <fullName evidence="2">Lysophospholipid acyltransferase family protein</fullName>
    </submittedName>
</protein>
<keyword evidence="2" id="KW-0012">Acyltransferase</keyword>
<accession>A0ABV9PQ50</accession>
<dbReference type="SUPFAM" id="SSF69593">
    <property type="entry name" value="Glycerol-3-phosphate (1)-acyltransferase"/>
    <property type="match status" value="1"/>
</dbReference>
<dbReference type="InterPro" id="IPR002123">
    <property type="entry name" value="Plipid/glycerol_acylTrfase"/>
</dbReference>
<name>A0ABV9PQ50_9ACTN</name>
<reference evidence="3" key="1">
    <citation type="journal article" date="2019" name="Int. J. Syst. Evol. Microbiol.">
        <title>The Global Catalogue of Microorganisms (GCM) 10K type strain sequencing project: providing services to taxonomists for standard genome sequencing and annotation.</title>
        <authorList>
            <consortium name="The Broad Institute Genomics Platform"/>
            <consortium name="The Broad Institute Genome Sequencing Center for Infectious Disease"/>
            <person name="Wu L."/>
            <person name="Ma J."/>
        </authorList>
    </citation>
    <scope>NUCLEOTIDE SEQUENCE [LARGE SCALE GENOMIC DNA]</scope>
    <source>
        <strain evidence="3">JCM 11882</strain>
    </source>
</reference>
<gene>
    <name evidence="2" type="ORF">ACFO7U_03875</name>
</gene>
<dbReference type="EMBL" id="JBHSHP010000008">
    <property type="protein sequence ID" value="MFC4753918.1"/>
    <property type="molecule type" value="Genomic_DNA"/>
</dbReference>
<dbReference type="RefSeq" id="WP_344988559.1">
    <property type="nucleotide sequence ID" value="NZ_BAABCD010000005.1"/>
</dbReference>
<sequence length="273" mass="29774">MQFRIRWARLVGMGTDGTRRPPRPEVTVANFDAVYDFYGPGRRRDWFTYPLLRVIDAIYRPRVRIPEEAVAELHCLHRAGVGVLVAVNHPSKQDPMVLAASLFDKRIRFLCTGTGLTKDPIFRSPLRPLFEYTGTIPVFRAKNYEGTASEIYDGAAARLIDVCVSRIVEGGVVLTFVEGTNSSADDLRTLRLESVKKGVGLMVEGVCTAGAPVAVLPVGLAYHGREHHTLPTRRAVAAAGPVITWGPGAAPTVNEVRAAVRDGIDAALTTAWT</sequence>
<dbReference type="SMART" id="SM00563">
    <property type="entry name" value="PlsC"/>
    <property type="match status" value="1"/>
</dbReference>
<evidence type="ECO:0000313" key="3">
    <source>
        <dbReference type="Proteomes" id="UP001595836"/>
    </source>
</evidence>
<dbReference type="GO" id="GO:0016746">
    <property type="term" value="F:acyltransferase activity"/>
    <property type="evidence" value="ECO:0007669"/>
    <property type="project" value="UniProtKB-KW"/>
</dbReference>
<organism evidence="2 3">
    <name type="scientific">Dietzia aurantiaca</name>
    <dbReference type="NCBI Taxonomy" id="983873"/>
    <lineage>
        <taxon>Bacteria</taxon>
        <taxon>Bacillati</taxon>
        <taxon>Actinomycetota</taxon>
        <taxon>Actinomycetes</taxon>
        <taxon>Mycobacteriales</taxon>
        <taxon>Dietziaceae</taxon>
        <taxon>Dietzia</taxon>
    </lineage>
</organism>
<evidence type="ECO:0000313" key="2">
    <source>
        <dbReference type="EMBL" id="MFC4753918.1"/>
    </source>
</evidence>
<proteinExistence type="predicted"/>
<dbReference type="Proteomes" id="UP001595836">
    <property type="component" value="Unassembled WGS sequence"/>
</dbReference>
<keyword evidence="2" id="KW-0808">Transferase</keyword>
<comment type="caution">
    <text evidence="2">The sequence shown here is derived from an EMBL/GenBank/DDBJ whole genome shotgun (WGS) entry which is preliminary data.</text>
</comment>
<evidence type="ECO:0000259" key="1">
    <source>
        <dbReference type="SMART" id="SM00563"/>
    </source>
</evidence>
<keyword evidence="3" id="KW-1185">Reference proteome</keyword>
<feature type="domain" description="Phospholipid/glycerol acyltransferase" evidence="1">
    <location>
        <begin position="83"/>
        <end position="223"/>
    </location>
</feature>